<keyword evidence="11" id="KW-1153">Inner capsid protein</keyword>
<proteinExistence type="inferred from homology"/>
<name>A0A0K1RGI4_BTV</name>
<protein>
    <recommendedName>
        <fullName evidence="3">Outer capsid protein VP2</fullName>
    </recommendedName>
</protein>
<evidence type="ECO:0000256" key="1">
    <source>
        <dbReference type="ARBA" id="ARBA00004328"/>
    </source>
</evidence>
<comment type="subcellular location">
    <subcellularLocation>
        <location evidence="1">Virion</location>
    </subcellularLocation>
</comment>
<evidence type="ECO:0000256" key="5">
    <source>
        <dbReference type="ARBA" id="ARBA00022570"/>
    </source>
</evidence>
<evidence type="ECO:0000256" key="8">
    <source>
        <dbReference type="ARBA" id="ARBA00022804"/>
    </source>
</evidence>
<evidence type="ECO:0000313" key="13">
    <source>
        <dbReference type="EMBL" id="AKV60671.1"/>
    </source>
</evidence>
<evidence type="ECO:0000256" key="7">
    <source>
        <dbReference type="ARBA" id="ARBA00022595"/>
    </source>
</evidence>
<reference evidence="13 14" key="1">
    <citation type="journal article" date="2015" name="PLoS Pathog.">
        <title>Widespread Reassortment Shapes the Evolution and Epidemiology of Bluetongue Virus following European Invasion.</title>
        <authorList>
            <person name="Nomikou K."/>
            <person name="Hughes J."/>
            <person name="Wash R."/>
            <person name="Kellam P."/>
            <person name="Breard E."/>
            <person name="Zientara S."/>
            <person name="Palmarini M."/>
            <person name="Biek R."/>
            <person name="Mertens P."/>
        </authorList>
    </citation>
    <scope>NUCLEOTIDE SEQUENCE [LARGE SCALE GENOMIC DNA]</scope>
    <source>
        <strain evidence="13">CAR1982/04</strain>
    </source>
</reference>
<keyword evidence="4" id="KW-0167">Capsid protein</keyword>
<dbReference type="GO" id="GO:0005198">
    <property type="term" value="F:structural molecule activity"/>
    <property type="evidence" value="ECO:0007669"/>
    <property type="project" value="InterPro"/>
</dbReference>
<keyword evidence="12" id="KW-1160">Virus entry into host cell</keyword>
<keyword evidence="5" id="KW-1165">Clathrin-mediated endocytosis of virus by host</keyword>
<evidence type="ECO:0000256" key="9">
    <source>
        <dbReference type="ARBA" id="ARBA00022844"/>
    </source>
</evidence>
<dbReference type="GO" id="GO:0075512">
    <property type="term" value="P:clathrin-dependent endocytosis of virus by host cell"/>
    <property type="evidence" value="ECO:0007669"/>
    <property type="project" value="UniProtKB-KW"/>
</dbReference>
<organism evidence="13 14">
    <name type="scientific">Bluetongue virus 14</name>
    <dbReference type="NCBI Taxonomy" id="248912"/>
    <lineage>
        <taxon>Viruses</taxon>
        <taxon>Riboviria</taxon>
        <taxon>Orthornavirae</taxon>
        <taxon>Duplornaviricota</taxon>
        <taxon>Resentoviricetes</taxon>
        <taxon>Reovirales</taxon>
        <taxon>Sedoreoviridae</taxon>
        <taxon>Orbivirus</taxon>
        <taxon>Orbivirus caerulinguae</taxon>
        <taxon>Bluetongue virus</taxon>
    </lineage>
</organism>
<keyword evidence="7" id="KW-1162">Viral penetration into host cytoplasm</keyword>
<evidence type="ECO:0000313" key="14">
    <source>
        <dbReference type="Proteomes" id="UP000133376"/>
    </source>
</evidence>
<accession>A0A0K1RGI4</accession>
<keyword evidence="9" id="KW-0946">Virion</keyword>
<evidence type="ECO:0000256" key="2">
    <source>
        <dbReference type="ARBA" id="ARBA00008722"/>
    </source>
</evidence>
<dbReference type="Pfam" id="PF00898">
    <property type="entry name" value="Orbi_VP2"/>
    <property type="match status" value="1"/>
</dbReference>
<sequence length="955" mass="110311">MDELAIPIINGHFPKETLVEYDCIIELNPPVEDDAADVVQIPTRDMMDIPNVPIRDALKHLPQRNDGHVLTRVLDISLSGYDRRKYHKTNSGGEFYSPNEWLNWMINDSMDVQPLKVSLGLPPTIRHELFSSSVFISAKKADTTSYHIEPICEKDKACDHTRVSMWNNLTRHEMMHCAQESAYVLKPTYDITVYSERATTDEAFQQVGQKFITITKNHRVVLGDDAYKKTLGGLTRLRVQGKIPPLIQSDIQQLNQIRDTWIRDSYNPRNIRSLELCKLLSGIGRKMVCIEEEPKNESDLSVKFQFKLDEKFRLDDSERGVIFTNKGQRNDQDRFYVLIMIAASDTYNSRIWWTNPYPCLRGALIAAETQLGDVYWTLRHFYEWSVRPAYSPRLREREDDKYIYGRVNLFDLDADPGTKIIHWIYDLITRESKITYHNGNPCDLNPDVDGIITKFNKTAYTDMIGELLNGGWNTREFKMYKILESVGNVLTIDFEKDAKLNSRSEFILPDYYDKWIYAPMFNAKLKITEVEIAQAKSDDPDIVRTLAPIGSDPITLQRLCLGNYYDVRPAMHGRALMKKQEQTSYHKTLAKTKDYSDVLNRRGYRKVEKPCPMVTCSYVLEKTALFWIDVMEKHVGDAEDSMDEFDFPRVDVTLPVETHKIVDVAQLSVLLIDFLYERRRTVRDIDSARWTIELIRRVRGKDRLEAIRREFPNFGEAVTTLMNPAKVKDVMVINFLPFLILLGDNISYEHRQWSVPIILHADSMWFLPVEVGAFYNRFGVTSFLEYMMFFPSAQSRESELNEAEIKVSKLILEFYLDTTIFSGGVQRSVVSTKQILYETYLSSLCGGYSEGLVWYLPITHPTKCVVAIEFSDDRIDAAHRCNRLRARFPLSAVHLRGIVILSIAKDRAVKAYTEGIVTHRLCKKNVLGFTCQILLLKFSGHVFGNDEMLTKLLNV</sequence>
<keyword evidence="6" id="KW-0945">Host-virus interaction</keyword>
<dbReference type="EMBL" id="KP821094">
    <property type="protein sequence ID" value="AKV60671.1"/>
    <property type="molecule type" value="Genomic_RNA"/>
</dbReference>
<evidence type="ECO:0000256" key="3">
    <source>
        <dbReference type="ARBA" id="ARBA00015347"/>
    </source>
</evidence>
<dbReference type="GO" id="GO:0039625">
    <property type="term" value="C:viral inner capsid"/>
    <property type="evidence" value="ECO:0007669"/>
    <property type="project" value="UniProtKB-KW"/>
</dbReference>
<evidence type="ECO:0000256" key="12">
    <source>
        <dbReference type="ARBA" id="ARBA00023296"/>
    </source>
</evidence>
<evidence type="ECO:0000256" key="11">
    <source>
        <dbReference type="ARBA" id="ARBA00022996"/>
    </source>
</evidence>
<evidence type="ECO:0000256" key="4">
    <source>
        <dbReference type="ARBA" id="ARBA00022561"/>
    </source>
</evidence>
<comment type="similarity">
    <text evidence="2">Belongs to the orbivirus VP2 family.</text>
</comment>
<keyword evidence="8" id="KW-1161">Viral attachment to host cell</keyword>
<dbReference type="GO" id="GO:0019062">
    <property type="term" value="P:virion attachment to host cell"/>
    <property type="evidence" value="ECO:0007669"/>
    <property type="project" value="UniProtKB-KW"/>
</dbReference>
<keyword evidence="10" id="KW-1164">Virus endocytosis by host</keyword>
<evidence type="ECO:0000256" key="6">
    <source>
        <dbReference type="ARBA" id="ARBA00022581"/>
    </source>
</evidence>
<dbReference type="InterPro" id="IPR001742">
    <property type="entry name" value="Capsid_VP2_Orbivir"/>
</dbReference>
<evidence type="ECO:0000256" key="10">
    <source>
        <dbReference type="ARBA" id="ARBA00022890"/>
    </source>
</evidence>
<dbReference type="Proteomes" id="UP000133376">
    <property type="component" value="Genome"/>
</dbReference>